<comment type="caution">
    <text evidence="1">The sequence shown here is derived from an EMBL/GenBank/DDBJ whole genome shotgun (WGS) entry which is preliminary data.</text>
</comment>
<proteinExistence type="predicted"/>
<evidence type="ECO:0000313" key="1">
    <source>
        <dbReference type="EMBL" id="SMR95803.1"/>
    </source>
</evidence>
<accession>A0ABY1SCB7</accession>
<dbReference type="EMBL" id="FXXC01000001">
    <property type="protein sequence ID" value="SMR95803.1"/>
    <property type="molecule type" value="Genomic_DNA"/>
</dbReference>
<reference evidence="1 2" key="1">
    <citation type="submission" date="2017-05" db="EMBL/GenBank/DDBJ databases">
        <authorList>
            <person name="Varghese N."/>
            <person name="Submissions S."/>
        </authorList>
    </citation>
    <scope>NUCLEOTIDE SEQUENCE [LARGE SCALE GENOMIC DNA]</scope>
    <source>
        <strain evidence="1 2">MACB1020</strain>
    </source>
</reference>
<keyword evidence="2" id="KW-1185">Reference proteome</keyword>
<gene>
    <name evidence="1" type="ORF">SAMN05216240_2832</name>
</gene>
<organism evidence="1 2">
    <name type="scientific">Caldicellulosiruptor bescii</name>
    <name type="common">Anaerocellum thermophilum</name>
    <dbReference type="NCBI Taxonomy" id="31899"/>
    <lineage>
        <taxon>Bacteria</taxon>
        <taxon>Bacillati</taxon>
        <taxon>Bacillota</taxon>
        <taxon>Bacillota incertae sedis</taxon>
        <taxon>Caldicellulosiruptorales</taxon>
        <taxon>Caldicellulosiruptoraceae</taxon>
        <taxon>Caldicellulosiruptor</taxon>
    </lineage>
</organism>
<protein>
    <submittedName>
        <fullName evidence="1">Uncharacterized protein</fullName>
    </submittedName>
</protein>
<sequence length="449" mass="53674">MMNIDVVYIQDLSSEMHNVLKNNQLGSLPIECKNFLLRSVLKQSTYKSVGICFIDISNLQLKTYLFKKELDKIIYFDEINNTLYGYYWNIVDDYVKITVRSINLLNRHEKDILEIPIVELKLWEKHLKQEGISNFIVPPLLFFEMVNFRYIITIHDKFYAFNSNNKWQIYVIDLFENKFYSYIYDNDPKKPFPISYIRYLPVSNADGFIFIKFGQIDAEEKEMYWPPKNSKMTQHFWEAFAFYPLNKFIEDIKNQKLFLDAYIVERISENFSFRFLDDIESIKDLCFYYIKKSIKTNLSRLIKLELKNYTKEIMQTSINLYNKFLHYNNGLLTAISLSIEEINDKQNLLRISKEFLNGNNTKSVNILLSKEEQFMPDIMYKYILKHGLFLTFSPRFDYRDIPKHYKIKVYSLESSSAFLEFITKYPLSSPFTITLVEKSKANDEFLLIL</sequence>
<evidence type="ECO:0000313" key="2">
    <source>
        <dbReference type="Proteomes" id="UP000196803"/>
    </source>
</evidence>
<dbReference type="Proteomes" id="UP000196803">
    <property type="component" value="Unassembled WGS sequence"/>
</dbReference>
<name>A0ABY1SCB7_CALBS</name>